<dbReference type="RefSeq" id="WP_143104411.1">
    <property type="nucleotide sequence ID" value="NZ_FPBZ01000035.1"/>
</dbReference>
<dbReference type="EMBL" id="FPBZ01000035">
    <property type="protein sequence ID" value="SFU78409.1"/>
    <property type="molecule type" value="Genomic_DNA"/>
</dbReference>
<evidence type="ECO:0000256" key="3">
    <source>
        <dbReference type="SAM" id="Phobius"/>
    </source>
</evidence>
<sequence>MPLVFFVASAFAQVPPHFSASLITEDISRILQSGDAPSDMPGKHNYASPALPLQSNPQRTQQEYMIEILIQKNLLLEKKLSSWKKSLRIKKSREMTLDEINEKLAAADEKINQLANSAGTQSSAREATWWSVTNAMTMSSIVLLFGLLVILLATYLIKSGQNTESVLRIFGTILIIMVSVFLVVAGYNDTQIAPVMGLLGTIVGYLLGKDTKETSGKDTKEKSPQ</sequence>
<protein>
    <submittedName>
        <fullName evidence="4">Uncharacterized protein</fullName>
    </submittedName>
</protein>
<dbReference type="Proteomes" id="UP000182649">
    <property type="component" value="Unassembled WGS sequence"/>
</dbReference>
<dbReference type="OrthoDB" id="1496099at2"/>
<feature type="transmembrane region" description="Helical" evidence="3">
    <location>
        <begin position="129"/>
        <end position="153"/>
    </location>
</feature>
<evidence type="ECO:0000313" key="4">
    <source>
        <dbReference type="EMBL" id="SFU78409.1"/>
    </source>
</evidence>
<feature type="transmembrane region" description="Helical" evidence="3">
    <location>
        <begin position="165"/>
        <end position="185"/>
    </location>
</feature>
<keyword evidence="3" id="KW-0812">Transmembrane</keyword>
<keyword evidence="3" id="KW-1133">Transmembrane helix</keyword>
<evidence type="ECO:0000256" key="1">
    <source>
        <dbReference type="SAM" id="Coils"/>
    </source>
</evidence>
<gene>
    <name evidence="4" type="ORF">SAMN05216417_1351</name>
</gene>
<evidence type="ECO:0000313" key="5">
    <source>
        <dbReference type="Proteomes" id="UP000182649"/>
    </source>
</evidence>
<keyword evidence="3" id="KW-0472">Membrane</keyword>
<name>A0A1I7IZN0_9PROT</name>
<feature type="coiled-coil region" evidence="1">
    <location>
        <begin position="90"/>
        <end position="117"/>
    </location>
</feature>
<dbReference type="AlphaFoldDB" id="A0A1I7IZN0"/>
<evidence type="ECO:0000256" key="2">
    <source>
        <dbReference type="SAM" id="MobiDB-lite"/>
    </source>
</evidence>
<organism evidence="4 5">
    <name type="scientific">Nitrosospira multiformis</name>
    <dbReference type="NCBI Taxonomy" id="1231"/>
    <lineage>
        <taxon>Bacteria</taxon>
        <taxon>Pseudomonadati</taxon>
        <taxon>Pseudomonadota</taxon>
        <taxon>Betaproteobacteria</taxon>
        <taxon>Nitrosomonadales</taxon>
        <taxon>Nitrosomonadaceae</taxon>
        <taxon>Nitrosospira</taxon>
    </lineage>
</organism>
<reference evidence="4 5" key="1">
    <citation type="submission" date="2016-10" db="EMBL/GenBank/DDBJ databases">
        <authorList>
            <person name="de Groot N.N."/>
        </authorList>
    </citation>
    <scope>NUCLEOTIDE SEQUENCE [LARGE SCALE GENOMIC DNA]</scope>
    <source>
        <strain evidence="4 5">Nl14</strain>
    </source>
</reference>
<proteinExistence type="predicted"/>
<feature type="region of interest" description="Disordered" evidence="2">
    <location>
        <begin position="33"/>
        <end position="54"/>
    </location>
</feature>
<keyword evidence="1" id="KW-0175">Coiled coil</keyword>
<feature type="transmembrane region" description="Helical" evidence="3">
    <location>
        <begin position="191"/>
        <end position="208"/>
    </location>
</feature>
<accession>A0A1I7IZN0</accession>